<organism evidence="1 2">
    <name type="scientific">Pseudomonas fluorescens</name>
    <dbReference type="NCBI Taxonomy" id="294"/>
    <lineage>
        <taxon>Bacteria</taxon>
        <taxon>Pseudomonadati</taxon>
        <taxon>Pseudomonadota</taxon>
        <taxon>Gammaproteobacteria</taxon>
        <taxon>Pseudomonadales</taxon>
        <taxon>Pseudomonadaceae</taxon>
        <taxon>Pseudomonas</taxon>
    </lineage>
</organism>
<dbReference type="RefSeq" id="WP_106118623.1">
    <property type="nucleotide sequence ID" value="NZ_PVUH01000030.1"/>
</dbReference>
<sequence length="81" mass="8683">MSGANALAGVSLPDLVREHALKHLARIERAEDLLSVSLALERAEGYGEGLEVIRALNPADLEALYIAFDNAATARRQVLEG</sequence>
<dbReference type="AlphaFoldDB" id="A0A2T0HMY4"/>
<dbReference type="EMBL" id="PVUH01000030">
    <property type="protein sequence ID" value="PRW84459.1"/>
    <property type="molecule type" value="Genomic_DNA"/>
</dbReference>
<accession>A0A2T0HMY4</accession>
<protein>
    <submittedName>
        <fullName evidence="1">Uncharacterized protein</fullName>
    </submittedName>
</protein>
<proteinExistence type="predicted"/>
<evidence type="ECO:0000313" key="2">
    <source>
        <dbReference type="Proteomes" id="UP000239731"/>
    </source>
</evidence>
<reference evidence="1 2" key="1">
    <citation type="submission" date="2018-03" db="EMBL/GenBank/DDBJ databases">
        <title>Blue discolouration in mozzarella cheese caused by Pseudomonas fluorescens.</title>
        <authorList>
            <person name="Chiesa F."/>
            <person name="Dalmasso A."/>
            <person name="Lomonaco S."/>
        </authorList>
    </citation>
    <scope>NUCLEOTIDE SEQUENCE [LARGE SCALE GENOMIC DNA]</scope>
    <source>
        <strain evidence="1 2">11293</strain>
    </source>
</reference>
<comment type="caution">
    <text evidence="1">The sequence shown here is derived from an EMBL/GenBank/DDBJ whole genome shotgun (WGS) entry which is preliminary data.</text>
</comment>
<evidence type="ECO:0000313" key="1">
    <source>
        <dbReference type="EMBL" id="PRW84459.1"/>
    </source>
</evidence>
<dbReference type="Proteomes" id="UP000239731">
    <property type="component" value="Unassembled WGS sequence"/>
</dbReference>
<gene>
    <name evidence="1" type="ORF">C7A10_28915</name>
</gene>
<name>A0A2T0HMY4_PSEFL</name>